<proteinExistence type="predicted"/>
<name>A0ABS0V6I0_9PSED</name>
<dbReference type="EMBL" id="JAEILM010000082">
    <property type="protein sequence ID" value="MBI6635498.1"/>
    <property type="molecule type" value="Genomic_DNA"/>
</dbReference>
<feature type="domain" description="DUF7088" evidence="4">
    <location>
        <begin position="40"/>
        <end position="140"/>
    </location>
</feature>
<evidence type="ECO:0000256" key="2">
    <source>
        <dbReference type="SAM" id="Phobius"/>
    </source>
</evidence>
<keyword evidence="6" id="KW-1185">Reference proteome</keyword>
<keyword evidence="2" id="KW-0812">Transmembrane</keyword>
<comment type="caution">
    <text evidence="5">The sequence shown here is derived from an EMBL/GenBank/DDBJ whole genome shotgun (WGS) entry which is preliminary data.</text>
</comment>
<evidence type="ECO:0000313" key="5">
    <source>
        <dbReference type="EMBL" id="MBI6635498.1"/>
    </source>
</evidence>
<feature type="coiled-coil region" evidence="1">
    <location>
        <begin position="505"/>
        <end position="532"/>
    </location>
</feature>
<dbReference type="InterPro" id="IPR019196">
    <property type="entry name" value="ABC_transp_unknown"/>
</dbReference>
<dbReference type="Pfam" id="PF23357">
    <property type="entry name" value="DUF7088"/>
    <property type="match status" value="1"/>
</dbReference>
<dbReference type="RefSeq" id="WP_198708535.1">
    <property type="nucleotide sequence ID" value="NZ_JAEILM010000082.1"/>
</dbReference>
<keyword evidence="1" id="KW-0175">Coiled coil</keyword>
<evidence type="ECO:0000313" key="6">
    <source>
        <dbReference type="Proteomes" id="UP000607562"/>
    </source>
</evidence>
<feature type="transmembrane region" description="Helical" evidence="2">
    <location>
        <begin position="581"/>
        <end position="601"/>
    </location>
</feature>
<protein>
    <submittedName>
        <fullName evidence="5">Gldg family protein</fullName>
    </submittedName>
</protein>
<evidence type="ECO:0000259" key="4">
    <source>
        <dbReference type="Pfam" id="PF23357"/>
    </source>
</evidence>
<accession>A0ABS0V6I0</accession>
<reference evidence="5 6" key="1">
    <citation type="submission" date="2020-12" db="EMBL/GenBank/DDBJ databases">
        <title>Comparative genomic insights into the epidemiology and virulence of plant pathogenic Pseudomonads from Turkey.</title>
        <authorList>
            <person name="Dillon M."/>
            <person name="Ruiz-Bedoya T."/>
            <person name="Bendalovic-Torma C."/>
            <person name="Guttman K.M."/>
            <person name="Kwak H."/>
            <person name="Middleton M.A."/>
            <person name="Wang P.W."/>
            <person name="Horuz S."/>
            <person name="Aysan Y."/>
            <person name="Guttman D.S."/>
        </authorList>
    </citation>
    <scope>NUCLEOTIDE SEQUENCE [LARGE SCALE GENOMIC DNA]</scope>
    <source>
        <strain evidence="5 6">Marul_2_1</strain>
    </source>
</reference>
<evidence type="ECO:0000259" key="3">
    <source>
        <dbReference type="Pfam" id="PF09822"/>
    </source>
</evidence>
<keyword evidence="2" id="KW-0472">Membrane</keyword>
<evidence type="ECO:0000256" key="1">
    <source>
        <dbReference type="SAM" id="Coils"/>
    </source>
</evidence>
<dbReference type="InterPro" id="IPR055396">
    <property type="entry name" value="DUF7088"/>
</dbReference>
<dbReference type="Pfam" id="PF09822">
    <property type="entry name" value="ABC_transp_aux"/>
    <property type="match status" value="1"/>
</dbReference>
<dbReference type="Proteomes" id="UP000607562">
    <property type="component" value="Unassembled WGS sequence"/>
</dbReference>
<organism evidence="5 6">
    <name type="scientific">Pseudomonas paralactis</name>
    <dbReference type="NCBI Taxonomy" id="1615673"/>
    <lineage>
        <taxon>Bacteria</taxon>
        <taxon>Pseudomonadati</taxon>
        <taxon>Pseudomonadota</taxon>
        <taxon>Gammaproteobacteria</taxon>
        <taxon>Pseudomonadales</taxon>
        <taxon>Pseudomonadaceae</taxon>
        <taxon>Pseudomonas</taxon>
    </lineage>
</organism>
<feature type="domain" description="ABC-type uncharacterised transport system" evidence="3">
    <location>
        <begin position="177"/>
        <end position="471"/>
    </location>
</feature>
<gene>
    <name evidence="5" type="ORF">YA0871_22810</name>
</gene>
<keyword evidence="2" id="KW-1133">Transmembrane helix</keyword>
<sequence>MSFKSMTRTCLRLVVIIAGFVTVNFELAPRLASMRLDLTEQQLYTLSPGSRQIIQAVVEPTELYFYFSSQAARDLTVMRSYAVRIKALLREYERVSDGRLRVHIIDPAPFSTDEARAVELGLQPAPIGKAGAAVFFGLAIVDAQAHHASIGFFALEQQTFLEYDISRTLQKLTRPARPVIGLMSSLPLAGGFDVQSGRTRQPWRIMQEINNAFEVRELASDVDTIDSALNVLMLVHPKRLPVTTLRAIDQFVLRGGRLLVFVDPYSEQDRGDYYFGIPSKDKSSGLALLFKAWGIKLLPDSVLGDSRYGQFVALAQGAEPVWQATALGLSPSAMNEQDVITAGIGSLNLTTAGILSALPGATTTLTPLLHSSEQAMPYKTALLNHLEKPDELSKSFKATGERYLIAVRLQGAARSAFLDSPGALTEAQNINVVVVADTDVLSDNLWADVQQQGGRPVTVPWADNAVLVLNALDSLSGSDALISLRSRGHYSRTFTVVEQLQQQARERYRDMRSELQDKLDLVEKRLAALAAEQGRDMPRTAEQQATFDQFSNEKDALDKKMRQVASHLIFQIEQLGVRIRWLNLVSVPLVITCLLLCMAFLRKRAQRQRNV</sequence>